<keyword evidence="10" id="KW-1185">Reference proteome</keyword>
<evidence type="ECO:0000256" key="7">
    <source>
        <dbReference type="SAM" id="MobiDB-lite"/>
    </source>
</evidence>
<organism evidence="9 10">
    <name type="scientific">Aspergillus puulaauensis</name>
    <dbReference type="NCBI Taxonomy" id="1220207"/>
    <lineage>
        <taxon>Eukaryota</taxon>
        <taxon>Fungi</taxon>
        <taxon>Dikarya</taxon>
        <taxon>Ascomycota</taxon>
        <taxon>Pezizomycotina</taxon>
        <taxon>Eurotiomycetes</taxon>
        <taxon>Eurotiomycetidae</taxon>
        <taxon>Eurotiales</taxon>
        <taxon>Aspergillaceae</taxon>
        <taxon>Aspergillus</taxon>
    </lineage>
</organism>
<dbReference type="InterPro" id="IPR007219">
    <property type="entry name" value="XnlR_reg_dom"/>
</dbReference>
<dbReference type="SMART" id="SM00066">
    <property type="entry name" value="GAL4"/>
    <property type="match status" value="1"/>
</dbReference>
<dbReference type="InterPro" id="IPR050613">
    <property type="entry name" value="Sec_Metabolite_Reg"/>
</dbReference>
<dbReference type="OrthoDB" id="5344325at2759"/>
<keyword evidence="3" id="KW-0805">Transcription regulation</keyword>
<dbReference type="AlphaFoldDB" id="A0A7R7XF83"/>
<name>A0A7R7XF83_9EURO</name>
<dbReference type="PROSITE" id="PS00463">
    <property type="entry name" value="ZN2_CY6_FUNGAL_1"/>
    <property type="match status" value="1"/>
</dbReference>
<dbReference type="SUPFAM" id="SSF57701">
    <property type="entry name" value="Zn2/Cys6 DNA-binding domain"/>
    <property type="match status" value="1"/>
</dbReference>
<dbReference type="CDD" id="cd12148">
    <property type="entry name" value="fungal_TF_MHR"/>
    <property type="match status" value="1"/>
</dbReference>
<evidence type="ECO:0000256" key="6">
    <source>
        <dbReference type="ARBA" id="ARBA00023242"/>
    </source>
</evidence>
<evidence type="ECO:0000256" key="2">
    <source>
        <dbReference type="ARBA" id="ARBA00022723"/>
    </source>
</evidence>
<evidence type="ECO:0000259" key="8">
    <source>
        <dbReference type="PROSITE" id="PS50048"/>
    </source>
</evidence>
<evidence type="ECO:0000256" key="1">
    <source>
        <dbReference type="ARBA" id="ARBA00004123"/>
    </source>
</evidence>
<evidence type="ECO:0000313" key="10">
    <source>
        <dbReference type="Proteomes" id="UP000654913"/>
    </source>
</evidence>
<feature type="domain" description="Zn(2)-C6 fungal-type" evidence="8">
    <location>
        <begin position="20"/>
        <end position="51"/>
    </location>
</feature>
<dbReference type="GO" id="GO:0005634">
    <property type="term" value="C:nucleus"/>
    <property type="evidence" value="ECO:0007669"/>
    <property type="project" value="UniProtKB-SubCell"/>
</dbReference>
<proteinExistence type="predicted"/>
<dbReference type="GO" id="GO:0000981">
    <property type="term" value="F:DNA-binding transcription factor activity, RNA polymerase II-specific"/>
    <property type="evidence" value="ECO:0007669"/>
    <property type="project" value="InterPro"/>
</dbReference>
<reference evidence="9" key="1">
    <citation type="submission" date="2021-01" db="EMBL/GenBank/DDBJ databases">
        <authorList>
            <consortium name="Aspergillus puulaauensis MK2 genome sequencing consortium"/>
            <person name="Kazuki M."/>
            <person name="Futagami T."/>
        </authorList>
    </citation>
    <scope>NUCLEOTIDE SEQUENCE</scope>
    <source>
        <strain evidence="9">MK2</strain>
    </source>
</reference>
<keyword evidence="4" id="KW-0238">DNA-binding</keyword>
<comment type="subcellular location">
    <subcellularLocation>
        <location evidence="1">Nucleus</location>
    </subcellularLocation>
</comment>
<accession>A0A7R7XF83</accession>
<sequence>MTGVHIERTRPHKRKRTVISCTECHRRKQKCDRQDPCCNCIKRGKQDLCRYDAEPTRYETTPGNLSASERSEFSFSEKSPERRLSTLPNSPWTSELQDKISDFGYSNQGSHNSFSLLRTSELYSGQQNPSDIASAKDQPLYEQGVDRRYRELVRLLPSQPCVDILVGTFFSDVNWQYDMLHEGLFHEQLNQWRNVSYSDLQAGLAVLPAATLVVPALLFQVLAQALLFHPPHDQRIHHLVPMAGMTFQDLAAEYSDAGADILELLGKRNLTIATVQAGLLRAACLKSRGQVVEAWHALGATIRDAQEIGLHTGQALYGDSSIPPGEGRIALSAIGHKIWVVLHIWDVHMAVVLSRPIATELQIDRFARTIADDETRRYLFAHWQTETEPPRPFDVILAGYNVAYRYFQDIRQLEQNGARWQDYTTVDRIHAAIMKNLKSLPSWCRLVDPSTKFDSIPGCQWLPMAREGLSSLIHLVLLTLHRPFIFSVEASRTEALKAGIAILQGQDRLFQNIDPYQCRVFNPVYASFDAIVLISAICIAFPDHIQESRTECIGVVQRGVDRLGAIGQSNDMAKSAHGVVSSLYRRMKHRLGISNTAENTGYFVSDSDLISSDNDPTLLNDPTPEPSFDTIPPPRPTYDLFYDHLSSAPMPYVDPQPTLPLNTSNMNGMPTWNFEGIFPEDSFWSVMNELNE</sequence>
<gene>
    <name evidence="9" type="ORF">APUU_20716A</name>
</gene>
<keyword evidence="6" id="KW-0539">Nucleus</keyword>
<dbReference type="GO" id="GO:0008270">
    <property type="term" value="F:zinc ion binding"/>
    <property type="evidence" value="ECO:0007669"/>
    <property type="project" value="InterPro"/>
</dbReference>
<dbReference type="InterPro" id="IPR036864">
    <property type="entry name" value="Zn2-C6_fun-type_DNA-bd_sf"/>
</dbReference>
<dbReference type="PROSITE" id="PS50048">
    <property type="entry name" value="ZN2_CY6_FUNGAL_2"/>
    <property type="match status" value="1"/>
</dbReference>
<dbReference type="GO" id="GO:0006351">
    <property type="term" value="P:DNA-templated transcription"/>
    <property type="evidence" value="ECO:0007669"/>
    <property type="project" value="InterPro"/>
</dbReference>
<evidence type="ECO:0000256" key="3">
    <source>
        <dbReference type="ARBA" id="ARBA00023015"/>
    </source>
</evidence>
<dbReference type="RefSeq" id="XP_041552479.1">
    <property type="nucleotide sequence ID" value="XM_041699390.1"/>
</dbReference>
<evidence type="ECO:0000313" key="9">
    <source>
        <dbReference type="EMBL" id="BCS20285.1"/>
    </source>
</evidence>
<dbReference type="EMBL" id="AP024444">
    <property type="protein sequence ID" value="BCS20285.1"/>
    <property type="molecule type" value="Genomic_DNA"/>
</dbReference>
<dbReference type="Proteomes" id="UP000654913">
    <property type="component" value="Chromosome 2"/>
</dbReference>
<dbReference type="CDD" id="cd00067">
    <property type="entry name" value="GAL4"/>
    <property type="match status" value="1"/>
</dbReference>
<dbReference type="KEGG" id="apuu:APUU_20716A"/>
<reference evidence="9" key="2">
    <citation type="submission" date="2021-02" db="EMBL/GenBank/DDBJ databases">
        <title>Aspergillus puulaauensis MK2 genome sequence.</title>
        <authorList>
            <person name="Futagami T."/>
            <person name="Mori K."/>
            <person name="Kadooka C."/>
            <person name="Tanaka T."/>
        </authorList>
    </citation>
    <scope>NUCLEOTIDE SEQUENCE</scope>
    <source>
        <strain evidence="9">MK2</strain>
    </source>
</reference>
<protein>
    <recommendedName>
        <fullName evidence="8">Zn(2)-C6 fungal-type domain-containing protein</fullName>
    </recommendedName>
</protein>
<dbReference type="Gene3D" id="4.10.240.10">
    <property type="entry name" value="Zn(2)-C6 fungal-type DNA-binding domain"/>
    <property type="match status" value="1"/>
</dbReference>
<dbReference type="Pfam" id="PF04082">
    <property type="entry name" value="Fungal_trans"/>
    <property type="match status" value="1"/>
</dbReference>
<dbReference type="GO" id="GO:0003677">
    <property type="term" value="F:DNA binding"/>
    <property type="evidence" value="ECO:0007669"/>
    <property type="project" value="UniProtKB-KW"/>
</dbReference>
<dbReference type="InterPro" id="IPR001138">
    <property type="entry name" value="Zn2Cys6_DnaBD"/>
</dbReference>
<feature type="region of interest" description="Disordered" evidence="7">
    <location>
        <begin position="56"/>
        <end position="91"/>
    </location>
</feature>
<dbReference type="GeneID" id="64970289"/>
<evidence type="ECO:0000256" key="5">
    <source>
        <dbReference type="ARBA" id="ARBA00023163"/>
    </source>
</evidence>
<evidence type="ECO:0000256" key="4">
    <source>
        <dbReference type="ARBA" id="ARBA00023125"/>
    </source>
</evidence>
<dbReference type="SMART" id="SM00906">
    <property type="entry name" value="Fungal_trans"/>
    <property type="match status" value="1"/>
</dbReference>
<dbReference type="PANTHER" id="PTHR31001:SF87">
    <property type="entry name" value="COL-21"/>
    <property type="match status" value="1"/>
</dbReference>
<keyword evidence="2" id="KW-0479">Metal-binding</keyword>
<dbReference type="PANTHER" id="PTHR31001">
    <property type="entry name" value="UNCHARACTERIZED TRANSCRIPTIONAL REGULATORY PROTEIN"/>
    <property type="match status" value="1"/>
</dbReference>
<keyword evidence="5" id="KW-0804">Transcription</keyword>
<dbReference type="Pfam" id="PF00172">
    <property type="entry name" value="Zn_clus"/>
    <property type="match status" value="1"/>
</dbReference>